<accession>A0AAJ1X016</accession>
<evidence type="ECO:0000256" key="1">
    <source>
        <dbReference type="SAM" id="SignalP"/>
    </source>
</evidence>
<sequence length="131" mass="13728">MRPSIAALLSLPVALLALAGCASEPDVSEVRIVSTPWNGWDPDHDPTATTWTLLPAEGEEADVGCGVTLTVVDVGGDHAVLRSSEDLAPTNDTGGIRLRDTQDEWEVERGEVVEAATATTDGGCRFELSVG</sequence>
<evidence type="ECO:0000313" key="2">
    <source>
        <dbReference type="EMBL" id="MDQ1103296.1"/>
    </source>
</evidence>
<dbReference type="Proteomes" id="UP001239215">
    <property type="component" value="Unassembled WGS sequence"/>
</dbReference>
<reference evidence="2" key="1">
    <citation type="submission" date="2023-07" db="EMBL/GenBank/DDBJ databases">
        <title>Functional and genomic diversity of the sorghum phyllosphere microbiome.</title>
        <authorList>
            <person name="Shade A."/>
        </authorList>
    </citation>
    <scope>NUCLEOTIDE SEQUENCE</scope>
    <source>
        <strain evidence="2">SORGH_AS_1067</strain>
    </source>
</reference>
<gene>
    <name evidence="2" type="ORF">QE405_000580</name>
</gene>
<dbReference type="EMBL" id="JAUTAN010000001">
    <property type="protein sequence ID" value="MDQ1103296.1"/>
    <property type="molecule type" value="Genomic_DNA"/>
</dbReference>
<name>A0AAJ1X016_9ACTN</name>
<evidence type="ECO:0000313" key="3">
    <source>
        <dbReference type="Proteomes" id="UP001239215"/>
    </source>
</evidence>
<dbReference type="AlphaFoldDB" id="A0AAJ1X016"/>
<protein>
    <recommendedName>
        <fullName evidence="4">Lipoprotein</fullName>
    </recommendedName>
</protein>
<feature type="chain" id="PRO_5042595008" description="Lipoprotein" evidence="1">
    <location>
        <begin position="20"/>
        <end position="131"/>
    </location>
</feature>
<organism evidence="2 3">
    <name type="scientific">Nocardioides zeae</name>
    <dbReference type="NCBI Taxonomy" id="1457234"/>
    <lineage>
        <taxon>Bacteria</taxon>
        <taxon>Bacillati</taxon>
        <taxon>Actinomycetota</taxon>
        <taxon>Actinomycetes</taxon>
        <taxon>Propionibacteriales</taxon>
        <taxon>Nocardioidaceae</taxon>
        <taxon>Nocardioides</taxon>
    </lineage>
</organism>
<evidence type="ECO:0008006" key="4">
    <source>
        <dbReference type="Google" id="ProtNLM"/>
    </source>
</evidence>
<dbReference type="PROSITE" id="PS51257">
    <property type="entry name" value="PROKAR_LIPOPROTEIN"/>
    <property type="match status" value="1"/>
</dbReference>
<keyword evidence="1" id="KW-0732">Signal</keyword>
<proteinExistence type="predicted"/>
<feature type="signal peptide" evidence="1">
    <location>
        <begin position="1"/>
        <end position="19"/>
    </location>
</feature>
<comment type="caution">
    <text evidence="2">The sequence shown here is derived from an EMBL/GenBank/DDBJ whole genome shotgun (WGS) entry which is preliminary data.</text>
</comment>
<dbReference type="RefSeq" id="WP_307198722.1">
    <property type="nucleotide sequence ID" value="NZ_JAUTAN010000001.1"/>
</dbReference>